<protein>
    <submittedName>
        <fullName evidence="2">Uncharacterized protein</fullName>
    </submittedName>
</protein>
<reference evidence="2 3" key="1">
    <citation type="journal article" date="2021" name="Commun. Biol.">
        <title>The genome of Shorea leprosula (Dipterocarpaceae) highlights the ecological relevance of drought in aseasonal tropical rainforests.</title>
        <authorList>
            <person name="Ng K.K.S."/>
            <person name="Kobayashi M.J."/>
            <person name="Fawcett J.A."/>
            <person name="Hatakeyama M."/>
            <person name="Paape T."/>
            <person name="Ng C.H."/>
            <person name="Ang C.C."/>
            <person name="Tnah L.H."/>
            <person name="Lee C.T."/>
            <person name="Nishiyama T."/>
            <person name="Sese J."/>
            <person name="O'Brien M.J."/>
            <person name="Copetti D."/>
            <person name="Mohd Noor M.I."/>
            <person name="Ong R.C."/>
            <person name="Putra M."/>
            <person name="Sireger I.Z."/>
            <person name="Indrioko S."/>
            <person name="Kosugi Y."/>
            <person name="Izuno A."/>
            <person name="Isagi Y."/>
            <person name="Lee S.L."/>
            <person name="Shimizu K.K."/>
        </authorList>
    </citation>
    <scope>NUCLEOTIDE SEQUENCE [LARGE SCALE GENOMIC DNA]</scope>
    <source>
        <strain evidence="2">214</strain>
    </source>
</reference>
<comment type="caution">
    <text evidence="2">The sequence shown here is derived from an EMBL/GenBank/DDBJ whole genome shotgun (WGS) entry which is preliminary data.</text>
</comment>
<feature type="region of interest" description="Disordered" evidence="1">
    <location>
        <begin position="1"/>
        <end position="60"/>
    </location>
</feature>
<proteinExistence type="predicted"/>
<evidence type="ECO:0000313" key="3">
    <source>
        <dbReference type="Proteomes" id="UP001054252"/>
    </source>
</evidence>
<gene>
    <name evidence="2" type="ORF">SLEP1_g25580</name>
</gene>
<evidence type="ECO:0000256" key="1">
    <source>
        <dbReference type="SAM" id="MobiDB-lite"/>
    </source>
</evidence>
<dbReference type="EMBL" id="BPVZ01000041">
    <property type="protein sequence ID" value="GKV14758.1"/>
    <property type="molecule type" value="Genomic_DNA"/>
</dbReference>
<organism evidence="2 3">
    <name type="scientific">Rubroshorea leprosula</name>
    <dbReference type="NCBI Taxonomy" id="152421"/>
    <lineage>
        <taxon>Eukaryota</taxon>
        <taxon>Viridiplantae</taxon>
        <taxon>Streptophyta</taxon>
        <taxon>Embryophyta</taxon>
        <taxon>Tracheophyta</taxon>
        <taxon>Spermatophyta</taxon>
        <taxon>Magnoliopsida</taxon>
        <taxon>eudicotyledons</taxon>
        <taxon>Gunneridae</taxon>
        <taxon>Pentapetalae</taxon>
        <taxon>rosids</taxon>
        <taxon>malvids</taxon>
        <taxon>Malvales</taxon>
        <taxon>Dipterocarpaceae</taxon>
        <taxon>Rubroshorea</taxon>
    </lineage>
</organism>
<name>A0AAV5JQK7_9ROSI</name>
<dbReference type="AlphaFoldDB" id="A0AAV5JQK7"/>
<accession>A0AAV5JQK7</accession>
<evidence type="ECO:0000313" key="2">
    <source>
        <dbReference type="EMBL" id="GKV14758.1"/>
    </source>
</evidence>
<feature type="compositionally biased region" description="Basic and acidic residues" evidence="1">
    <location>
        <begin position="1"/>
        <end position="16"/>
    </location>
</feature>
<keyword evidence="3" id="KW-1185">Reference proteome</keyword>
<feature type="compositionally biased region" description="Polar residues" evidence="1">
    <location>
        <begin position="49"/>
        <end position="60"/>
    </location>
</feature>
<sequence length="112" mass="12930">MHGAVAEDFRERTSEKKSKRQPAESLEASLRQSLRRFCVSDSRRKGSHWDTSIQNKGTSATVKATDLSPTNWVFGLLNLFFSLFRYGTVVHQFNLRFDNVWYELILPSKATM</sequence>
<dbReference type="Proteomes" id="UP001054252">
    <property type="component" value="Unassembled WGS sequence"/>
</dbReference>